<dbReference type="SUPFAM" id="SSF56925">
    <property type="entry name" value="OMPA-like"/>
    <property type="match status" value="1"/>
</dbReference>
<accession>A0A451A0W6</accession>
<feature type="compositionally biased region" description="Gly residues" evidence="1">
    <location>
        <begin position="1"/>
        <end position="16"/>
    </location>
</feature>
<evidence type="ECO:0000313" key="3">
    <source>
        <dbReference type="EMBL" id="VFK59665.1"/>
    </source>
</evidence>
<feature type="region of interest" description="Disordered" evidence="1">
    <location>
        <begin position="1"/>
        <end position="28"/>
    </location>
</feature>
<name>A0A451A0W6_9GAMM</name>
<evidence type="ECO:0000256" key="1">
    <source>
        <dbReference type="SAM" id="MobiDB-lite"/>
    </source>
</evidence>
<sequence>MGSGPPIWGMGGGNVGTSGPHGKRLGVGQGAIELQPGSTTISVDITDYDADGAEGSSSDTLPIIGQAPNLTGNFQDTSATFDSAPAKAPFVANGTAAQQFDSDAAPIASGVDAFEGDWKFDNWTGSNTGRFIAGQPTPFADMSSLKTGGVTATYTGTGISNYSKPVSMNVNFGASTWSGTFGYKVKTYGGLVSGYSLTGADADFTANGAVSGADFRSTSVSADSGSVNGTFYGANAAHAGGRFDVKVGGVRYADVFKATKGSPAP</sequence>
<dbReference type="Pfam" id="PF01298">
    <property type="entry name" value="TbpB_B_D"/>
    <property type="match status" value="1"/>
</dbReference>
<gene>
    <name evidence="3" type="ORF">BECKUNK1418G_GA0071005_100826</name>
    <name evidence="4" type="ORF">BECKUNK1418H_GA0071006_100629</name>
</gene>
<dbReference type="InterPro" id="IPR011250">
    <property type="entry name" value="OMP/PagP_B-barrel"/>
</dbReference>
<feature type="domain" description="Transferrin-binding protein B C-lobe/N-lobe beta-barrel" evidence="2">
    <location>
        <begin position="142"/>
        <end position="259"/>
    </location>
</feature>
<proteinExistence type="predicted"/>
<evidence type="ECO:0000259" key="2">
    <source>
        <dbReference type="Pfam" id="PF01298"/>
    </source>
</evidence>
<dbReference type="InterPro" id="IPR001677">
    <property type="entry name" value="TbpB_B_D"/>
</dbReference>
<dbReference type="Gene3D" id="2.40.160.90">
    <property type="match status" value="1"/>
</dbReference>
<dbReference type="EMBL" id="CAADGD010000006">
    <property type="protein sequence ID" value="VFK68802.1"/>
    <property type="molecule type" value="Genomic_DNA"/>
</dbReference>
<organism evidence="3">
    <name type="scientific">Candidatus Kentrum sp. UNK</name>
    <dbReference type="NCBI Taxonomy" id="2126344"/>
    <lineage>
        <taxon>Bacteria</taxon>
        <taxon>Pseudomonadati</taxon>
        <taxon>Pseudomonadota</taxon>
        <taxon>Gammaproteobacteria</taxon>
        <taxon>Candidatus Kentrum</taxon>
    </lineage>
</organism>
<dbReference type="EMBL" id="CAADFZ010000008">
    <property type="protein sequence ID" value="VFK59665.1"/>
    <property type="molecule type" value="Genomic_DNA"/>
</dbReference>
<dbReference type="AlphaFoldDB" id="A0A451A0W6"/>
<evidence type="ECO:0000313" key="4">
    <source>
        <dbReference type="EMBL" id="VFK68802.1"/>
    </source>
</evidence>
<reference evidence="3" key="1">
    <citation type="submission" date="2019-02" db="EMBL/GenBank/DDBJ databases">
        <authorList>
            <person name="Gruber-Vodicka R. H."/>
            <person name="Seah K. B. B."/>
        </authorList>
    </citation>
    <scope>NUCLEOTIDE SEQUENCE</scope>
    <source>
        <strain evidence="4">BECK_BY19</strain>
        <strain evidence="3">BECK_BY8</strain>
    </source>
</reference>
<protein>
    <recommendedName>
        <fullName evidence="2">Transferrin-binding protein B C-lobe/N-lobe beta-barrel domain-containing protein</fullName>
    </recommendedName>
</protein>